<feature type="transmembrane region" description="Helical" evidence="1">
    <location>
        <begin position="544"/>
        <end position="561"/>
    </location>
</feature>
<keyword evidence="1" id="KW-0812">Transmembrane</keyword>
<keyword evidence="1" id="KW-1133">Transmembrane helix</keyword>
<dbReference type="EMBL" id="DUGC01000044">
    <property type="protein sequence ID" value="HIH09507.1"/>
    <property type="molecule type" value="Genomic_DNA"/>
</dbReference>
<evidence type="ECO:0000313" key="2">
    <source>
        <dbReference type="EMBL" id="HIH09507.1"/>
    </source>
</evidence>
<evidence type="ECO:0000256" key="1">
    <source>
        <dbReference type="SAM" id="Phobius"/>
    </source>
</evidence>
<organism evidence="2 3">
    <name type="scientific">Candidatus Iainarchaeum sp</name>
    <dbReference type="NCBI Taxonomy" id="3101447"/>
    <lineage>
        <taxon>Archaea</taxon>
        <taxon>Candidatus Iainarchaeota</taxon>
        <taxon>Candidatus Iainarchaeia</taxon>
        <taxon>Candidatus Iainarchaeales</taxon>
        <taxon>Candidatus Iainarchaeaceae</taxon>
        <taxon>Candidatus Iainarchaeum</taxon>
    </lineage>
</organism>
<dbReference type="AlphaFoldDB" id="A0A7J4J0B2"/>
<sequence length="573" mass="61391">MRLQCQFFALLLLASIAHADVFYSGNLAIGLDSNSLNAGETLKGKALVTNFESAAFNDASVILEIVSGKKGSLGYPSQFSDEGEVILEKEIDGRVDAKGQRTIPFEITLPKNLTAGTYTLDAYYRNGRAPISGIAHIFSSPESAEFEVRGTGGALPHINIVRTATQFNGQTGPVGSPAAANSDIGGKVYVRNSSAKSEAVTVWAGMCDWDDTLCSGFLSQDSKEIVIEAKGLGAAGLALKAPALPGAYAIRIEARSKSGEMLSLYRNRLIVTGPTAKIWHLDIGSQKLEPQKGAKITAMVGPTPDHFTFPELKDFEVRVWVEGDGSRVYGGSQKIGSLAARDEAMLLGFDFAPKSAHSSFRVCSSVEKDLVQLDLYCFDVSPIEDSAPVPQGGRIDVKSDYAKSSGTLRLEVCGFGPDGNPDTLDASLALSELEGGAAVRQARISGENCHMDFVRVDEQTRYLLIVDDFRNHTQVSRELLFGETQLSCNTQGGVVCEDFQTCKGKRIEAVDTGACCMGSCSGSQPQKQVFSQGFLPEPKSDNTLLLAAGLFVVIIVILKIISGRNDEKWGAEQ</sequence>
<evidence type="ECO:0000313" key="3">
    <source>
        <dbReference type="Proteomes" id="UP000565078"/>
    </source>
</evidence>
<dbReference type="Proteomes" id="UP000565078">
    <property type="component" value="Unassembled WGS sequence"/>
</dbReference>
<name>A0A7J4J0B2_9ARCH</name>
<reference evidence="3" key="1">
    <citation type="journal article" date="2020" name="bioRxiv">
        <title>A rank-normalized archaeal taxonomy based on genome phylogeny resolves widespread incomplete and uneven classifications.</title>
        <authorList>
            <person name="Rinke C."/>
            <person name="Chuvochina M."/>
            <person name="Mussig A.J."/>
            <person name="Chaumeil P.-A."/>
            <person name="Waite D.W."/>
            <person name="Whitman W.B."/>
            <person name="Parks D.H."/>
            <person name="Hugenholtz P."/>
        </authorList>
    </citation>
    <scope>NUCLEOTIDE SEQUENCE [LARGE SCALE GENOMIC DNA]</scope>
</reference>
<comment type="caution">
    <text evidence="2">The sequence shown here is derived from an EMBL/GenBank/DDBJ whole genome shotgun (WGS) entry which is preliminary data.</text>
</comment>
<accession>A0A7J4J0B2</accession>
<gene>
    <name evidence="2" type="ORF">HA254_02445</name>
</gene>
<keyword evidence="1" id="KW-0472">Membrane</keyword>
<proteinExistence type="predicted"/>
<protein>
    <submittedName>
        <fullName evidence="2">Uncharacterized protein</fullName>
    </submittedName>
</protein>